<protein>
    <submittedName>
        <fullName evidence="1">Uncharacterized protein</fullName>
    </submittedName>
</protein>
<dbReference type="EMBL" id="LR796215">
    <property type="protein sequence ID" value="CAB4127855.1"/>
    <property type="molecule type" value="Genomic_DNA"/>
</dbReference>
<name>A0A6J5L2B3_9CAUD</name>
<evidence type="ECO:0000313" key="1">
    <source>
        <dbReference type="EMBL" id="CAB4127855.1"/>
    </source>
</evidence>
<gene>
    <name evidence="1" type="ORF">UFOVP96_28</name>
</gene>
<reference evidence="1" key="1">
    <citation type="submission" date="2020-04" db="EMBL/GenBank/DDBJ databases">
        <authorList>
            <person name="Chiriac C."/>
            <person name="Salcher M."/>
            <person name="Ghai R."/>
            <person name="Kavagutti S V."/>
        </authorList>
    </citation>
    <scope>NUCLEOTIDE SEQUENCE</scope>
</reference>
<accession>A0A6J5L2B3</accession>
<organism evidence="1">
    <name type="scientific">uncultured Caudovirales phage</name>
    <dbReference type="NCBI Taxonomy" id="2100421"/>
    <lineage>
        <taxon>Viruses</taxon>
        <taxon>Duplodnaviria</taxon>
        <taxon>Heunggongvirae</taxon>
        <taxon>Uroviricota</taxon>
        <taxon>Caudoviricetes</taxon>
        <taxon>Peduoviridae</taxon>
        <taxon>Maltschvirus</taxon>
        <taxon>Maltschvirus maltsch</taxon>
    </lineage>
</organism>
<sequence length="178" mass="19793">MSKPGIIEIHGKEYKTVALRVNEFRDAIIYKGWSIMTEIVKIDEEQCVIKTQIINADNRIVATGHAQEFRNASRINGTSYVEVCETSSIGRALAVLGLSGTEFASADEIVNAMHQQKNPPITQTATAEDIENVVKQINKAESIDELMGIYQKASTKYDKTSLAKLKTFLTDRKIELGE</sequence>
<proteinExistence type="predicted"/>